<feature type="transmembrane region" description="Helical" evidence="1">
    <location>
        <begin position="61"/>
        <end position="81"/>
    </location>
</feature>
<accession>A0A2N9GXB5</accession>
<proteinExistence type="predicted"/>
<evidence type="ECO:0000256" key="1">
    <source>
        <dbReference type="SAM" id="Phobius"/>
    </source>
</evidence>
<keyword evidence="1" id="KW-0812">Transmembrane</keyword>
<protein>
    <submittedName>
        <fullName evidence="2">Uncharacterized protein</fullName>
    </submittedName>
</protein>
<dbReference type="AlphaFoldDB" id="A0A2N9GXB5"/>
<sequence length="85" mass="9634">MNAQTLQVDHLDDEFIDRIVSESRHHLDVDDQYEDSDIEIAISGGGVDGQVGNMMMMMMTIMQWGMIMVNKNTLCLAIVSLKLHH</sequence>
<keyword evidence="1" id="KW-1133">Transmembrane helix</keyword>
<gene>
    <name evidence="2" type="ORF">FSB_LOCUS31846</name>
</gene>
<dbReference type="EMBL" id="OIVN01002476">
    <property type="protein sequence ID" value="SPD03964.1"/>
    <property type="molecule type" value="Genomic_DNA"/>
</dbReference>
<organism evidence="2">
    <name type="scientific">Fagus sylvatica</name>
    <name type="common">Beechnut</name>
    <dbReference type="NCBI Taxonomy" id="28930"/>
    <lineage>
        <taxon>Eukaryota</taxon>
        <taxon>Viridiplantae</taxon>
        <taxon>Streptophyta</taxon>
        <taxon>Embryophyta</taxon>
        <taxon>Tracheophyta</taxon>
        <taxon>Spermatophyta</taxon>
        <taxon>Magnoliopsida</taxon>
        <taxon>eudicotyledons</taxon>
        <taxon>Gunneridae</taxon>
        <taxon>Pentapetalae</taxon>
        <taxon>rosids</taxon>
        <taxon>fabids</taxon>
        <taxon>Fagales</taxon>
        <taxon>Fagaceae</taxon>
        <taxon>Fagus</taxon>
    </lineage>
</organism>
<reference evidence="2" key="1">
    <citation type="submission" date="2018-02" db="EMBL/GenBank/DDBJ databases">
        <authorList>
            <person name="Cohen D.B."/>
            <person name="Kent A.D."/>
        </authorList>
    </citation>
    <scope>NUCLEOTIDE SEQUENCE</scope>
</reference>
<evidence type="ECO:0000313" key="2">
    <source>
        <dbReference type="EMBL" id="SPD03964.1"/>
    </source>
</evidence>
<keyword evidence="1" id="KW-0472">Membrane</keyword>
<name>A0A2N9GXB5_FAGSY</name>